<sequence length="126" mass="13623">MEVLVTKGRNYDETNGRATGVKGVIQDVVGSSREPTSKNGQIDMDVTSDNWSNRSPDTVEEVVKSTLRDNFNLDVLTSQINAAEEALTPSIVERAKEAVFEATDVLLGGKVSSTPEGHSFMHTVTP</sequence>
<dbReference type="GeneID" id="36402764"/>
<organism evidence="2 3">
    <name type="scientific">Plasmopara halstedii</name>
    <name type="common">Downy mildew of sunflower</name>
    <dbReference type="NCBI Taxonomy" id="4781"/>
    <lineage>
        <taxon>Eukaryota</taxon>
        <taxon>Sar</taxon>
        <taxon>Stramenopiles</taxon>
        <taxon>Oomycota</taxon>
        <taxon>Peronosporomycetes</taxon>
        <taxon>Peronosporales</taxon>
        <taxon>Peronosporaceae</taxon>
        <taxon>Plasmopara</taxon>
    </lineage>
</organism>
<accession>A0A0P1B7W0</accession>
<evidence type="ECO:0000313" key="3">
    <source>
        <dbReference type="Proteomes" id="UP000054928"/>
    </source>
</evidence>
<feature type="region of interest" description="Disordered" evidence="1">
    <location>
        <begin position="30"/>
        <end position="56"/>
    </location>
</feature>
<dbReference type="AlphaFoldDB" id="A0A0P1B7W0"/>
<reference evidence="3" key="1">
    <citation type="submission" date="2014-09" db="EMBL/GenBank/DDBJ databases">
        <authorList>
            <person name="Sharma Rahul"/>
            <person name="Thines Marco"/>
        </authorList>
    </citation>
    <scope>NUCLEOTIDE SEQUENCE [LARGE SCALE GENOMIC DNA]</scope>
</reference>
<protein>
    <submittedName>
        <fullName evidence="2">Uncharacterized protein</fullName>
    </submittedName>
</protein>
<evidence type="ECO:0000313" key="2">
    <source>
        <dbReference type="EMBL" id="CEG49976.1"/>
    </source>
</evidence>
<keyword evidence="3" id="KW-1185">Reference proteome</keyword>
<dbReference type="RefSeq" id="XP_024586345.1">
    <property type="nucleotide sequence ID" value="XM_024721226.1"/>
</dbReference>
<dbReference type="OrthoDB" id="122384at2759"/>
<name>A0A0P1B7W0_PLAHL</name>
<proteinExistence type="predicted"/>
<feature type="compositionally biased region" description="Polar residues" evidence="1">
    <location>
        <begin position="47"/>
        <end position="56"/>
    </location>
</feature>
<dbReference type="Proteomes" id="UP000054928">
    <property type="component" value="Unassembled WGS sequence"/>
</dbReference>
<evidence type="ECO:0000256" key="1">
    <source>
        <dbReference type="SAM" id="MobiDB-lite"/>
    </source>
</evidence>
<dbReference type="EMBL" id="CCYD01003101">
    <property type="protein sequence ID" value="CEG49976.1"/>
    <property type="molecule type" value="Genomic_DNA"/>
</dbReference>